<sequence>MNAADVLYRARRSHSTVQPPKLDTDQSTVHVQFFQYKTTDYLYDLRECSSDRLYSDTNFKEKLKNKWHECKDKGGVINYDLNCMYKLLDGDYNLSIQLNVERGTLRRKPMRFQSIVQPFNMHRWNFTKLRPSEVMFYARCTDNHYTNDPLDTHTICVNASPIESGHFLFVPSLSKRLPQIMTETGIRMATDLMLIVEDENFHVLYNSLLGQASLNHLHLHGLFWPYESDLIHRRFELLAGDCYVIRRPDWYIHCFCYQLQGPDSFDSFVKNVWHTLNFLTVHNVAHNMFFTRAPPLRTQPPVRFEQPRDAPSLVTVYIFPRQSQAGAKPMNNFNPAALELAGCLMAYNLKFFETATEQSCIRTFDEDAALDDLHFETLALELAQRLLGRVPWAAQVPPPSLRVSSSDEYELTELEELCDSFHTVSVPVPLKPLKHHRSFNFGQKSSEHSLLDDLPTQRKRSHTTDAAMEFTIHEGKES</sequence>
<comment type="catalytic activity">
    <reaction evidence="1">
        <text>GDP-alpha-D-glucose + phosphate = alpha-D-glucose 1-phosphate + GDP + H(+)</text>
        <dbReference type="Rhea" id="RHEA:30387"/>
        <dbReference type="ChEBI" id="CHEBI:15378"/>
        <dbReference type="ChEBI" id="CHEBI:43474"/>
        <dbReference type="ChEBI" id="CHEBI:58189"/>
        <dbReference type="ChEBI" id="CHEBI:58601"/>
        <dbReference type="ChEBI" id="CHEBI:62230"/>
        <dbReference type="EC" id="2.7.7.78"/>
    </reaction>
</comment>
<comment type="caution">
    <text evidence="15">The sequence shown here is derived from an EMBL/GenBank/DDBJ whole genome shotgun (WGS) entry which is preliminary data.</text>
</comment>
<gene>
    <name evidence="15" type="ORF">BXYJ_LOCUS3242</name>
</gene>
<keyword evidence="8" id="KW-0344">Guanine-nucleotide releasing factor</keyword>
<evidence type="ECO:0000256" key="8">
    <source>
        <dbReference type="ARBA" id="ARBA00022658"/>
    </source>
</evidence>
<dbReference type="Pfam" id="PF26216">
    <property type="entry name" value="GDPGP1_C"/>
    <property type="match status" value="1"/>
</dbReference>
<dbReference type="InterPro" id="IPR026506">
    <property type="entry name" value="GDPGP"/>
</dbReference>
<evidence type="ECO:0000256" key="2">
    <source>
        <dbReference type="ARBA" id="ARBA00003049"/>
    </source>
</evidence>
<organism evidence="15 16">
    <name type="scientific">Bursaphelenchus xylophilus</name>
    <name type="common">Pinewood nematode worm</name>
    <name type="synonym">Aphelenchoides xylophilus</name>
    <dbReference type="NCBI Taxonomy" id="6326"/>
    <lineage>
        <taxon>Eukaryota</taxon>
        <taxon>Metazoa</taxon>
        <taxon>Ecdysozoa</taxon>
        <taxon>Nematoda</taxon>
        <taxon>Chromadorea</taxon>
        <taxon>Rhabditida</taxon>
        <taxon>Tylenchina</taxon>
        <taxon>Tylenchomorpha</taxon>
        <taxon>Aphelenchoidea</taxon>
        <taxon>Aphelenchoididae</taxon>
        <taxon>Bursaphelenchus</taxon>
    </lineage>
</organism>
<dbReference type="GO" id="GO:0005085">
    <property type="term" value="F:guanyl-nucleotide exchange factor activity"/>
    <property type="evidence" value="ECO:0007669"/>
    <property type="project" value="UniProtKB-KW"/>
</dbReference>
<evidence type="ECO:0000313" key="15">
    <source>
        <dbReference type="EMBL" id="CAD5213862.1"/>
    </source>
</evidence>
<name>A0A7I8WNG8_BURXY</name>
<dbReference type="PANTHER" id="PTHR20884">
    <property type="entry name" value="GDP-D-GLUCOSE PHOSPHORYLASE 1"/>
    <property type="match status" value="1"/>
</dbReference>
<evidence type="ECO:0000256" key="10">
    <source>
        <dbReference type="ARBA" id="ARBA00022695"/>
    </source>
</evidence>
<keyword evidence="11" id="KW-0547">Nucleotide-binding</keyword>
<keyword evidence="16" id="KW-1185">Reference proteome</keyword>
<evidence type="ECO:0000313" key="16">
    <source>
        <dbReference type="Proteomes" id="UP000659654"/>
    </source>
</evidence>
<evidence type="ECO:0000256" key="3">
    <source>
        <dbReference type="ARBA" id="ARBA00004496"/>
    </source>
</evidence>
<feature type="domain" description="GDPGP1-like C-terminal" evidence="13">
    <location>
        <begin position="243"/>
        <end position="380"/>
    </location>
</feature>
<dbReference type="GO" id="GO:0000166">
    <property type="term" value="F:nucleotide binding"/>
    <property type="evidence" value="ECO:0007669"/>
    <property type="project" value="UniProtKB-KW"/>
</dbReference>
<dbReference type="Pfam" id="PF26217">
    <property type="entry name" value="GDPGP1_N"/>
    <property type="match status" value="1"/>
</dbReference>
<protein>
    <recommendedName>
        <fullName evidence="6">GDP-D-glucose phosphorylase 1</fullName>
        <ecNumber evidence="5">2.7.7.78</ecNumber>
    </recommendedName>
</protein>
<evidence type="ECO:0000259" key="14">
    <source>
        <dbReference type="Pfam" id="PF26217"/>
    </source>
</evidence>
<reference evidence="15" key="1">
    <citation type="submission" date="2020-09" db="EMBL/GenBank/DDBJ databases">
        <authorList>
            <person name="Kikuchi T."/>
        </authorList>
    </citation>
    <scope>NUCLEOTIDE SEQUENCE</scope>
    <source>
        <strain evidence="15">Ka4C1</strain>
    </source>
</reference>
<dbReference type="GO" id="GO:0080048">
    <property type="term" value="F:GDP-D-glucose phosphorylase activity"/>
    <property type="evidence" value="ECO:0007669"/>
    <property type="project" value="UniProtKB-EC"/>
</dbReference>
<dbReference type="GO" id="GO:0016787">
    <property type="term" value="F:hydrolase activity"/>
    <property type="evidence" value="ECO:0007669"/>
    <property type="project" value="UniProtKB-KW"/>
</dbReference>
<keyword evidence="12" id="KW-0378">Hydrolase</keyword>
<dbReference type="EMBL" id="CAJFCV020000002">
    <property type="protein sequence ID" value="CAG9093534.1"/>
    <property type="molecule type" value="Genomic_DNA"/>
</dbReference>
<dbReference type="PANTHER" id="PTHR20884:SF8">
    <property type="entry name" value="GDP-D-GLUCOSE PHOSPHORYLASE 1"/>
    <property type="match status" value="1"/>
</dbReference>
<evidence type="ECO:0000256" key="5">
    <source>
        <dbReference type="ARBA" id="ARBA00012507"/>
    </source>
</evidence>
<dbReference type="GO" id="GO:0005737">
    <property type="term" value="C:cytoplasm"/>
    <property type="evidence" value="ECO:0007669"/>
    <property type="project" value="UniProtKB-SubCell"/>
</dbReference>
<comment type="function">
    <text evidence="2">Specific and highly efficient GDP-D-glucose phosphorylase regulating the levels of GDP-D-glucose in cells.</text>
</comment>
<evidence type="ECO:0000259" key="13">
    <source>
        <dbReference type="Pfam" id="PF26216"/>
    </source>
</evidence>
<dbReference type="Proteomes" id="UP000582659">
    <property type="component" value="Unassembled WGS sequence"/>
</dbReference>
<keyword evidence="7" id="KW-0963">Cytoplasm</keyword>
<keyword evidence="10" id="KW-0548">Nucleotidyltransferase</keyword>
<evidence type="ECO:0000256" key="4">
    <source>
        <dbReference type="ARBA" id="ARBA00006451"/>
    </source>
</evidence>
<dbReference type="InterPro" id="IPR058865">
    <property type="entry name" value="GDPGP1_C"/>
</dbReference>
<evidence type="ECO:0000256" key="9">
    <source>
        <dbReference type="ARBA" id="ARBA00022679"/>
    </source>
</evidence>
<evidence type="ECO:0000256" key="6">
    <source>
        <dbReference type="ARBA" id="ARBA00018857"/>
    </source>
</evidence>
<dbReference type="AlphaFoldDB" id="A0A7I8WNG8"/>
<feature type="domain" description="GDPGP1-like N-terminal" evidence="14">
    <location>
        <begin position="59"/>
        <end position="221"/>
    </location>
</feature>
<evidence type="ECO:0000256" key="12">
    <source>
        <dbReference type="ARBA" id="ARBA00022801"/>
    </source>
</evidence>
<comment type="similarity">
    <text evidence="4">Belongs to the GDPGP1 family.</text>
</comment>
<proteinExistence type="inferred from homology"/>
<accession>A0A7I8WNG8</accession>
<dbReference type="InterPro" id="IPR058866">
    <property type="entry name" value="GDPGP1_N"/>
</dbReference>
<dbReference type="Proteomes" id="UP000659654">
    <property type="component" value="Unassembled WGS sequence"/>
</dbReference>
<dbReference type="OrthoDB" id="417175at2759"/>
<evidence type="ECO:0000256" key="11">
    <source>
        <dbReference type="ARBA" id="ARBA00022741"/>
    </source>
</evidence>
<evidence type="ECO:0000256" key="1">
    <source>
        <dbReference type="ARBA" id="ARBA00000063"/>
    </source>
</evidence>
<dbReference type="GO" id="GO:0006006">
    <property type="term" value="P:glucose metabolic process"/>
    <property type="evidence" value="ECO:0007669"/>
    <property type="project" value="TreeGrafter"/>
</dbReference>
<evidence type="ECO:0000256" key="7">
    <source>
        <dbReference type="ARBA" id="ARBA00022490"/>
    </source>
</evidence>
<keyword evidence="9" id="KW-0808">Transferase</keyword>
<dbReference type="EC" id="2.7.7.78" evidence="5"/>
<dbReference type="EMBL" id="CAJFDI010000002">
    <property type="protein sequence ID" value="CAD5213862.1"/>
    <property type="molecule type" value="Genomic_DNA"/>
</dbReference>
<comment type="subcellular location">
    <subcellularLocation>
        <location evidence="3">Cytoplasm</location>
    </subcellularLocation>
</comment>